<evidence type="ECO:0000313" key="2">
    <source>
        <dbReference type="Proteomes" id="UP000219636"/>
    </source>
</evidence>
<reference evidence="2" key="1">
    <citation type="submission" date="2017-08" db="EMBL/GenBank/DDBJ databases">
        <authorList>
            <person name="Varghese N."/>
            <person name="Submissions S."/>
        </authorList>
    </citation>
    <scope>NUCLEOTIDE SEQUENCE [LARGE SCALE GENOMIC DNA]</scope>
    <source>
        <strain evidence="2">JC22</strain>
    </source>
</reference>
<name>A0A285R9L9_9BACL</name>
<dbReference type="RefSeq" id="WP_097071744.1">
    <property type="nucleotide sequence ID" value="NZ_OBMQ01000001.1"/>
</dbReference>
<dbReference type="EMBL" id="OBMQ01000001">
    <property type="protein sequence ID" value="SOB90399.1"/>
    <property type="molecule type" value="Genomic_DNA"/>
</dbReference>
<proteinExistence type="predicted"/>
<accession>A0A285R9L9</accession>
<protein>
    <submittedName>
        <fullName evidence="1">Uncharacterized protein</fullName>
    </submittedName>
</protein>
<evidence type="ECO:0000313" key="1">
    <source>
        <dbReference type="EMBL" id="SOB90399.1"/>
    </source>
</evidence>
<sequence length="172" mass="20494">MFFDNIEIKQKWFVGQRLESKVYAGVNSYIGSFVTERILQDGFDSLGDIPEELLQNSILFQGYTLELDNQPIFITKTTDIHPVKPIKNHCFLTKRDAQRFIEKLKVEIADYYWGDEEEVLNLLELGFDVDEDFSEISMSLDRRWNSFLEMWHYRNFDGLGFTIFYDDEMHEF</sequence>
<dbReference type="AlphaFoldDB" id="A0A285R9L9"/>
<dbReference type="Proteomes" id="UP000219636">
    <property type="component" value="Unassembled WGS sequence"/>
</dbReference>
<gene>
    <name evidence="1" type="ORF">SAMN05880501_101154</name>
</gene>
<organism evidence="1 2">
    <name type="scientific">Ureibacillus xyleni</name>
    <dbReference type="NCBI Taxonomy" id="614648"/>
    <lineage>
        <taxon>Bacteria</taxon>
        <taxon>Bacillati</taxon>
        <taxon>Bacillota</taxon>
        <taxon>Bacilli</taxon>
        <taxon>Bacillales</taxon>
        <taxon>Caryophanaceae</taxon>
        <taxon>Ureibacillus</taxon>
    </lineage>
</organism>
<keyword evidence="2" id="KW-1185">Reference proteome</keyword>